<dbReference type="RefSeq" id="WP_183855519.1">
    <property type="nucleotide sequence ID" value="NZ_JACHOO010000004.1"/>
</dbReference>
<evidence type="ECO:0000313" key="3">
    <source>
        <dbReference type="Proteomes" id="UP000523821"/>
    </source>
</evidence>
<dbReference type="SUPFAM" id="SSF51366">
    <property type="entry name" value="Ribulose-phoshate binding barrel"/>
    <property type="match status" value="1"/>
</dbReference>
<protein>
    <recommendedName>
        <fullName evidence="4">Phosphorybosylanthranilate isomerase</fullName>
    </recommendedName>
</protein>
<dbReference type="PANTHER" id="PTHR21381">
    <property type="entry name" value="ZGC:162297"/>
    <property type="match status" value="1"/>
</dbReference>
<keyword evidence="3" id="KW-1185">Reference proteome</keyword>
<dbReference type="Pfam" id="PF03437">
    <property type="entry name" value="BtpA"/>
    <property type="match status" value="1"/>
</dbReference>
<accession>A0A7W9FLX0</accession>
<dbReference type="EMBL" id="JACHOO010000004">
    <property type="protein sequence ID" value="MBB5753061.1"/>
    <property type="molecule type" value="Genomic_DNA"/>
</dbReference>
<dbReference type="InterPro" id="IPR011060">
    <property type="entry name" value="RibuloseP-bd_barrel"/>
</dbReference>
<name>A0A7W9FLX0_9HYPH</name>
<dbReference type="NCBIfam" id="TIGR00259">
    <property type="entry name" value="thylakoid_BtpA"/>
    <property type="match status" value="1"/>
</dbReference>
<evidence type="ECO:0000256" key="1">
    <source>
        <dbReference type="ARBA" id="ARBA00006007"/>
    </source>
</evidence>
<evidence type="ECO:0000313" key="2">
    <source>
        <dbReference type="EMBL" id="MBB5753061.1"/>
    </source>
</evidence>
<comment type="caution">
    <text evidence="2">The sequence shown here is derived from an EMBL/GenBank/DDBJ whole genome shotgun (WGS) entry which is preliminary data.</text>
</comment>
<dbReference type="Proteomes" id="UP000523821">
    <property type="component" value="Unassembled WGS sequence"/>
</dbReference>
<comment type="similarity">
    <text evidence="1">Belongs to the BtpA family.</text>
</comment>
<reference evidence="2 3" key="1">
    <citation type="submission" date="2020-08" db="EMBL/GenBank/DDBJ databases">
        <title>Genomic Encyclopedia of Type Strains, Phase IV (KMG-IV): sequencing the most valuable type-strain genomes for metagenomic binning, comparative biology and taxonomic classification.</title>
        <authorList>
            <person name="Goeker M."/>
        </authorList>
    </citation>
    <scope>NUCLEOTIDE SEQUENCE [LARGE SCALE GENOMIC DNA]</scope>
    <source>
        <strain evidence="2 3">DSM 16268</strain>
    </source>
</reference>
<dbReference type="PANTHER" id="PTHR21381:SF3">
    <property type="entry name" value="SGC REGION PROTEIN SGCQ-RELATED"/>
    <property type="match status" value="1"/>
</dbReference>
<sequence length="268" mass="28190">MTRLVDFIRKGGKPVVGMIQLGPLPESSRWRGGRIADVLEPALAEAELLVENGIDALMVQNLGDVPVAARVTPVQAAWMTRVASEITARHDVPVGLNFLENDAEAMFAVASAANIDFVRIKVYVGAMLTPFGIEVAEAHTAIKLRTRWNAEHVAIFADVHDRTGTPLVSGGLAEDLDFAVRLGAADGLVLTGKSYAQTLDYLGTARRALGAVPILVGGSVNAGNWHEVTALADGAIVSSSLKTTGAATGTFDPERVRAFMAAVRAPAA</sequence>
<organism evidence="2 3">
    <name type="scientific">Prosthecomicrobium pneumaticum</name>
    <dbReference type="NCBI Taxonomy" id="81895"/>
    <lineage>
        <taxon>Bacteria</taxon>
        <taxon>Pseudomonadati</taxon>
        <taxon>Pseudomonadota</taxon>
        <taxon>Alphaproteobacteria</taxon>
        <taxon>Hyphomicrobiales</taxon>
        <taxon>Kaistiaceae</taxon>
        <taxon>Prosthecomicrobium</taxon>
    </lineage>
</organism>
<dbReference type="InterPro" id="IPR005137">
    <property type="entry name" value="BtpA"/>
</dbReference>
<dbReference type="AlphaFoldDB" id="A0A7W9FLX0"/>
<evidence type="ECO:0008006" key="4">
    <source>
        <dbReference type="Google" id="ProtNLM"/>
    </source>
</evidence>
<gene>
    <name evidence="2" type="ORF">GGQ63_002127</name>
</gene>
<dbReference type="PIRSF" id="PIRSF005956">
    <property type="entry name" value="BtpA"/>
    <property type="match status" value="1"/>
</dbReference>
<proteinExistence type="inferred from homology"/>